<evidence type="ECO:0000313" key="5">
    <source>
        <dbReference type="Proteomes" id="UP001519887"/>
    </source>
</evidence>
<dbReference type="InterPro" id="IPR004995">
    <property type="entry name" value="Spore_Ger"/>
</dbReference>
<keyword evidence="3" id="KW-1133">Transmembrane helix</keyword>
<proteinExistence type="inferred from homology"/>
<evidence type="ECO:0000313" key="4">
    <source>
        <dbReference type="EMBL" id="MBW7453765.1"/>
    </source>
</evidence>
<feature type="transmembrane region" description="Helical" evidence="3">
    <location>
        <begin position="276"/>
        <end position="298"/>
    </location>
</feature>
<name>A0ABS7BYQ3_9BACL</name>
<dbReference type="InterPro" id="IPR050768">
    <property type="entry name" value="UPF0353/GerABKA_families"/>
</dbReference>
<keyword evidence="2 3" id="KW-0472">Membrane</keyword>
<dbReference type="PANTHER" id="PTHR22550">
    <property type="entry name" value="SPORE GERMINATION PROTEIN"/>
    <property type="match status" value="1"/>
</dbReference>
<comment type="similarity">
    <text evidence="1">Belongs to the GerABKA family.</text>
</comment>
<accession>A0ABS7BYQ3</accession>
<keyword evidence="5" id="KW-1185">Reference proteome</keyword>
<sequence>MLPNIHKALRELSKSDDFLQITISIKDKLLHFSYYKTLINHEQFHHDLLSFFQISSCEINNLHDLKALIPIEGIKASSDLEEILQRLARGSIFLQMEPHLNEGLIVDIADLKRGHRGYNDTENEYSVIGPKIGFVENIDINMTLLRRALVTEKLIFEELIVGSISKTRIVIVYLEGITNPQHVNTARQRLLDLDFDVVFDSSLLEQLITDNSNSPFPLFLSTERLDRIMYCLINGEVSLLCDGSPAVLSGPVNLFSFIASGEDYYLPWILGSFFRLIRYFGILFSMLATSFYVAILTFHYTIIPRDLLGPIIESRTNVPFPPLLEVLLLEIVIELLREAGSRLPTKVSQTLGIVGGIVLGQAAVQAGLTSNILLIIVALSALASFTTPAFKMSNTIRFLRFPLIVLASLWGGLGIMIGLMFILGHLLRLKSLGTPYIVPLFPFRHKGFSDSIIRSSFTLTSKRFLFTRPLSAKRYSVQKNQDVGDDYNNE</sequence>
<feature type="transmembrane region" description="Helical" evidence="3">
    <location>
        <begin position="402"/>
        <end position="427"/>
    </location>
</feature>
<gene>
    <name evidence="4" type="ORF">K0U00_06910</name>
</gene>
<reference evidence="4 5" key="1">
    <citation type="submission" date="2021-07" db="EMBL/GenBank/DDBJ databases">
        <title>Paenibacillus radiodurans sp. nov., isolated from the southeastern edge of Tengger Desert.</title>
        <authorList>
            <person name="Zhang G."/>
        </authorList>
    </citation>
    <scope>NUCLEOTIDE SEQUENCE [LARGE SCALE GENOMIC DNA]</scope>
    <source>
        <strain evidence="4 5">CCM 7311</strain>
    </source>
</reference>
<protein>
    <submittedName>
        <fullName evidence="4">Spore germination protein</fullName>
    </submittedName>
</protein>
<evidence type="ECO:0000256" key="3">
    <source>
        <dbReference type="SAM" id="Phobius"/>
    </source>
</evidence>
<feature type="transmembrane region" description="Helical" evidence="3">
    <location>
        <begin position="372"/>
        <end position="390"/>
    </location>
</feature>
<dbReference type="Proteomes" id="UP001519887">
    <property type="component" value="Unassembled WGS sequence"/>
</dbReference>
<comment type="caution">
    <text evidence="4">The sequence shown here is derived from an EMBL/GenBank/DDBJ whole genome shotgun (WGS) entry which is preliminary data.</text>
</comment>
<evidence type="ECO:0000256" key="2">
    <source>
        <dbReference type="ARBA" id="ARBA00023136"/>
    </source>
</evidence>
<keyword evidence="3" id="KW-0812">Transmembrane</keyword>
<dbReference type="Pfam" id="PF03323">
    <property type="entry name" value="GerA"/>
    <property type="match status" value="1"/>
</dbReference>
<dbReference type="RefSeq" id="WP_210044797.1">
    <property type="nucleotide sequence ID" value="NZ_JBHLVU010000029.1"/>
</dbReference>
<organism evidence="4 5">
    <name type="scientific">Paenibacillus sepulcri</name>
    <dbReference type="NCBI Taxonomy" id="359917"/>
    <lineage>
        <taxon>Bacteria</taxon>
        <taxon>Bacillati</taxon>
        <taxon>Bacillota</taxon>
        <taxon>Bacilli</taxon>
        <taxon>Bacillales</taxon>
        <taxon>Paenibacillaceae</taxon>
        <taxon>Paenibacillus</taxon>
    </lineage>
</organism>
<dbReference type="PIRSF" id="PIRSF005690">
    <property type="entry name" value="GerBA"/>
    <property type="match status" value="1"/>
</dbReference>
<dbReference type="EMBL" id="JAHZIK010000112">
    <property type="protein sequence ID" value="MBW7453765.1"/>
    <property type="molecule type" value="Genomic_DNA"/>
</dbReference>
<evidence type="ECO:0000256" key="1">
    <source>
        <dbReference type="ARBA" id="ARBA00005278"/>
    </source>
</evidence>
<dbReference type="PANTHER" id="PTHR22550:SF5">
    <property type="entry name" value="LEUCINE ZIPPER PROTEIN 4"/>
    <property type="match status" value="1"/>
</dbReference>